<dbReference type="AlphaFoldDB" id="A0A4C1TIW1"/>
<comment type="caution">
    <text evidence="2">The sequence shown here is derived from an EMBL/GenBank/DDBJ whole genome shotgun (WGS) entry which is preliminary data.</text>
</comment>
<evidence type="ECO:0000313" key="2">
    <source>
        <dbReference type="EMBL" id="GBP14452.1"/>
    </source>
</evidence>
<feature type="region of interest" description="Disordered" evidence="1">
    <location>
        <begin position="81"/>
        <end position="130"/>
    </location>
</feature>
<sequence length="204" mass="23228">MEDGWNGGSQRYLGSAIDNIKKTKVAIKKISPFEHQTYCQRTLREIKILTRLIKSEIYIKSPPDCVVLCTAPMCPTRRVRTEHREHSLVPDNRHTGHSEGGQHRSHEGRVHRSVPDGDRPLQAAENTETEQRSHLLLFVPNSARTQIHPFGQRASQGSEALESSLKHHVRFEGTEESPLICTSWFVCQKRSLNFETETSHLLTS</sequence>
<dbReference type="Proteomes" id="UP000299102">
    <property type="component" value="Unassembled WGS sequence"/>
</dbReference>
<evidence type="ECO:0000256" key="1">
    <source>
        <dbReference type="SAM" id="MobiDB-lite"/>
    </source>
</evidence>
<evidence type="ECO:0000313" key="3">
    <source>
        <dbReference type="Proteomes" id="UP000299102"/>
    </source>
</evidence>
<dbReference type="STRING" id="151549.A0A4C1TIW1"/>
<dbReference type="OrthoDB" id="192887at2759"/>
<name>A0A4C1TIW1_EUMVA</name>
<proteinExistence type="predicted"/>
<keyword evidence="3" id="KW-1185">Reference proteome</keyword>
<gene>
    <name evidence="2" type="primary">MAPK1</name>
    <name evidence="2" type="ORF">EVAR_7736_1</name>
</gene>
<keyword evidence="2" id="KW-0418">Kinase</keyword>
<dbReference type="GO" id="GO:0016301">
    <property type="term" value="F:kinase activity"/>
    <property type="evidence" value="ECO:0007669"/>
    <property type="project" value="UniProtKB-KW"/>
</dbReference>
<keyword evidence="2" id="KW-0808">Transferase</keyword>
<protein>
    <submittedName>
        <fullName evidence="2">Mitogen-activated protein kinase 1</fullName>
    </submittedName>
</protein>
<feature type="compositionally biased region" description="Basic and acidic residues" evidence="1">
    <location>
        <begin position="82"/>
        <end position="119"/>
    </location>
</feature>
<dbReference type="Gene3D" id="3.30.200.20">
    <property type="entry name" value="Phosphorylase Kinase, domain 1"/>
    <property type="match status" value="1"/>
</dbReference>
<reference evidence="2 3" key="1">
    <citation type="journal article" date="2019" name="Commun. Biol.">
        <title>The bagworm genome reveals a unique fibroin gene that provides high tensile strength.</title>
        <authorList>
            <person name="Kono N."/>
            <person name="Nakamura H."/>
            <person name="Ohtoshi R."/>
            <person name="Tomita M."/>
            <person name="Numata K."/>
            <person name="Arakawa K."/>
        </authorList>
    </citation>
    <scope>NUCLEOTIDE SEQUENCE [LARGE SCALE GENOMIC DNA]</scope>
</reference>
<dbReference type="EMBL" id="BGZK01000064">
    <property type="protein sequence ID" value="GBP14452.1"/>
    <property type="molecule type" value="Genomic_DNA"/>
</dbReference>
<accession>A0A4C1TIW1</accession>
<organism evidence="2 3">
    <name type="scientific">Eumeta variegata</name>
    <name type="common">Bagworm moth</name>
    <name type="synonym">Eumeta japonica</name>
    <dbReference type="NCBI Taxonomy" id="151549"/>
    <lineage>
        <taxon>Eukaryota</taxon>
        <taxon>Metazoa</taxon>
        <taxon>Ecdysozoa</taxon>
        <taxon>Arthropoda</taxon>
        <taxon>Hexapoda</taxon>
        <taxon>Insecta</taxon>
        <taxon>Pterygota</taxon>
        <taxon>Neoptera</taxon>
        <taxon>Endopterygota</taxon>
        <taxon>Lepidoptera</taxon>
        <taxon>Glossata</taxon>
        <taxon>Ditrysia</taxon>
        <taxon>Tineoidea</taxon>
        <taxon>Psychidae</taxon>
        <taxon>Oiketicinae</taxon>
        <taxon>Eumeta</taxon>
    </lineage>
</organism>